<dbReference type="InterPro" id="IPR019791">
    <property type="entry name" value="Haem_peroxidase_animal"/>
</dbReference>
<dbReference type="EMBL" id="CAJPIZ010018691">
    <property type="protein sequence ID" value="CAG2116639.1"/>
    <property type="molecule type" value="Genomic_DNA"/>
</dbReference>
<sequence length="193" mass="22523">DLGALNVQRGRDHGLPPYNEWRKYCNLSFAHTFDDLKHEIKNERIRYKLQQIYGNPNNIDLWVGAVSEDILQLSKVGPTFQCLLVEQFKRLRDGDRFYFENSGVLTAEQMIEIKKTSLARVICDNSDNITTITSDVFIQPKHQNWQNCHHLPAIDLNKWQNSLMPANPCTNHRKQSFQDFEVPEQLLNQLRNG</sequence>
<proteinExistence type="predicted"/>
<dbReference type="Proteomes" id="UP000759131">
    <property type="component" value="Unassembled WGS sequence"/>
</dbReference>
<dbReference type="OrthoDB" id="823504at2759"/>
<dbReference type="InterPro" id="IPR037120">
    <property type="entry name" value="Haem_peroxidase_sf_animal"/>
</dbReference>
<reference evidence="2" key="1">
    <citation type="submission" date="2020-11" db="EMBL/GenBank/DDBJ databases">
        <authorList>
            <person name="Tran Van P."/>
        </authorList>
    </citation>
    <scope>NUCLEOTIDE SEQUENCE</scope>
</reference>
<dbReference type="GO" id="GO:0004601">
    <property type="term" value="F:peroxidase activity"/>
    <property type="evidence" value="ECO:0007669"/>
    <property type="project" value="UniProtKB-KW"/>
</dbReference>
<accession>A0A7R9Q8I2</accession>
<dbReference type="GO" id="GO:0006979">
    <property type="term" value="P:response to oxidative stress"/>
    <property type="evidence" value="ECO:0007669"/>
    <property type="project" value="InterPro"/>
</dbReference>
<dbReference type="PRINTS" id="PR00457">
    <property type="entry name" value="ANPEROXIDASE"/>
</dbReference>
<keyword evidence="3" id="KW-1185">Reference proteome</keyword>
<organism evidence="2">
    <name type="scientific">Medioppia subpectinata</name>
    <dbReference type="NCBI Taxonomy" id="1979941"/>
    <lineage>
        <taxon>Eukaryota</taxon>
        <taxon>Metazoa</taxon>
        <taxon>Ecdysozoa</taxon>
        <taxon>Arthropoda</taxon>
        <taxon>Chelicerata</taxon>
        <taxon>Arachnida</taxon>
        <taxon>Acari</taxon>
        <taxon>Acariformes</taxon>
        <taxon>Sarcoptiformes</taxon>
        <taxon>Oribatida</taxon>
        <taxon>Brachypylina</taxon>
        <taxon>Oppioidea</taxon>
        <taxon>Oppiidae</taxon>
        <taxon>Medioppia</taxon>
    </lineage>
</organism>
<dbReference type="Gene3D" id="1.10.640.10">
    <property type="entry name" value="Haem peroxidase domain superfamily, animal type"/>
    <property type="match status" value="1"/>
</dbReference>
<evidence type="ECO:0008006" key="4">
    <source>
        <dbReference type="Google" id="ProtNLM"/>
    </source>
</evidence>
<dbReference type="Pfam" id="PF03098">
    <property type="entry name" value="An_peroxidase"/>
    <property type="match status" value="1"/>
</dbReference>
<dbReference type="EMBL" id="OC873266">
    <property type="protein sequence ID" value="CAD7636326.1"/>
    <property type="molecule type" value="Genomic_DNA"/>
</dbReference>
<dbReference type="PANTHER" id="PTHR11475">
    <property type="entry name" value="OXIDASE/PEROXIDASE"/>
    <property type="match status" value="1"/>
</dbReference>
<evidence type="ECO:0000313" key="2">
    <source>
        <dbReference type="EMBL" id="CAD7636326.1"/>
    </source>
</evidence>
<dbReference type="PROSITE" id="PS50292">
    <property type="entry name" value="PEROXIDASE_3"/>
    <property type="match status" value="1"/>
</dbReference>
<dbReference type="PANTHER" id="PTHR11475:SF58">
    <property type="entry name" value="PEROXIDASIN"/>
    <property type="match status" value="1"/>
</dbReference>
<evidence type="ECO:0000313" key="3">
    <source>
        <dbReference type="Proteomes" id="UP000759131"/>
    </source>
</evidence>
<gene>
    <name evidence="2" type="ORF">OSB1V03_LOCUS16598</name>
</gene>
<dbReference type="GO" id="GO:0020037">
    <property type="term" value="F:heme binding"/>
    <property type="evidence" value="ECO:0007669"/>
    <property type="project" value="InterPro"/>
</dbReference>
<feature type="non-terminal residue" evidence="2">
    <location>
        <position position="1"/>
    </location>
</feature>
<dbReference type="InterPro" id="IPR010255">
    <property type="entry name" value="Haem_peroxidase_sf"/>
</dbReference>
<protein>
    <recommendedName>
        <fullName evidence="4">Peroxidase</fullName>
    </recommendedName>
</protein>
<dbReference type="AlphaFoldDB" id="A0A7R9Q8I2"/>
<dbReference type="GO" id="GO:0005615">
    <property type="term" value="C:extracellular space"/>
    <property type="evidence" value="ECO:0007669"/>
    <property type="project" value="TreeGrafter"/>
</dbReference>
<keyword evidence="1" id="KW-0575">Peroxidase</keyword>
<evidence type="ECO:0000256" key="1">
    <source>
        <dbReference type="ARBA" id="ARBA00022559"/>
    </source>
</evidence>
<name>A0A7R9Q8I2_9ACAR</name>
<keyword evidence="1" id="KW-0560">Oxidoreductase</keyword>
<dbReference type="SUPFAM" id="SSF48113">
    <property type="entry name" value="Heme-dependent peroxidases"/>
    <property type="match status" value="1"/>
</dbReference>